<evidence type="ECO:0000256" key="2">
    <source>
        <dbReference type="SAM" id="SignalP"/>
    </source>
</evidence>
<sequence>MVVLIVLVAALALAGCNRRQQAEPTATSVPPTDTPVPPTDTPVPPTDTPTPVPPTDTPEPEPTDTPEPEPTDTPEPTATPAPEPKVSIPSGWATVKNDRLGYSFAVPRGWSVFDLQSGQLSQIMRFVSPEAAKQVDDALTGPGGENAGHLGVQLAIFSRPPIAAMAGVGIFPGLDDDISSESLIEWLEKQLESLPLPVPVEVKSLEAGTTNNLPSISGVATADLASQGLFKAHIVITALRANDTAYILVVAVPENQVQNRANEIKAIVGTFRPE</sequence>
<feature type="compositionally biased region" description="Acidic residues" evidence="1">
    <location>
        <begin position="58"/>
        <end position="72"/>
    </location>
</feature>
<feature type="region of interest" description="Disordered" evidence="1">
    <location>
        <begin position="18"/>
        <end position="90"/>
    </location>
</feature>
<comment type="caution">
    <text evidence="3">The sequence shown here is derived from an EMBL/GenBank/DDBJ whole genome shotgun (WGS) entry which is preliminary data.</text>
</comment>
<accession>A0A6B0YR40</accession>
<reference evidence="3" key="1">
    <citation type="submission" date="2019-09" db="EMBL/GenBank/DDBJ databases">
        <title>Characterisation of the sponge microbiome using genome-centric metagenomics.</title>
        <authorList>
            <person name="Engelberts J.P."/>
            <person name="Robbins S.J."/>
            <person name="De Goeij J.M."/>
            <person name="Aranda M."/>
            <person name="Bell S.C."/>
            <person name="Webster N.S."/>
        </authorList>
    </citation>
    <scope>NUCLEOTIDE SEQUENCE</scope>
    <source>
        <strain evidence="3">SB0664_bin_27</strain>
    </source>
</reference>
<keyword evidence="2" id="KW-0732">Signal</keyword>
<evidence type="ECO:0000256" key="1">
    <source>
        <dbReference type="SAM" id="MobiDB-lite"/>
    </source>
</evidence>
<dbReference type="AlphaFoldDB" id="A0A6B0YR40"/>
<name>A0A6B0YR40_9CHLR</name>
<organism evidence="3">
    <name type="scientific">Caldilineaceae bacterium SB0664_bin_27</name>
    <dbReference type="NCBI Taxonomy" id="2605260"/>
    <lineage>
        <taxon>Bacteria</taxon>
        <taxon>Bacillati</taxon>
        <taxon>Chloroflexota</taxon>
        <taxon>Caldilineae</taxon>
        <taxon>Caldilineales</taxon>
        <taxon>Caldilineaceae</taxon>
    </lineage>
</organism>
<feature type="chain" id="PRO_5025669617" evidence="2">
    <location>
        <begin position="23"/>
        <end position="274"/>
    </location>
</feature>
<feature type="compositionally biased region" description="Pro residues" evidence="1">
    <location>
        <begin position="32"/>
        <end position="57"/>
    </location>
</feature>
<protein>
    <submittedName>
        <fullName evidence="3">Uncharacterized protein</fullName>
    </submittedName>
</protein>
<proteinExistence type="predicted"/>
<feature type="compositionally biased region" description="Pro residues" evidence="1">
    <location>
        <begin position="73"/>
        <end position="83"/>
    </location>
</feature>
<evidence type="ECO:0000313" key="3">
    <source>
        <dbReference type="EMBL" id="MXY93536.1"/>
    </source>
</evidence>
<gene>
    <name evidence="3" type="ORF">F4Y42_08825</name>
</gene>
<feature type="signal peptide" evidence="2">
    <location>
        <begin position="1"/>
        <end position="22"/>
    </location>
</feature>
<dbReference type="EMBL" id="VXRG01000073">
    <property type="protein sequence ID" value="MXY93536.1"/>
    <property type="molecule type" value="Genomic_DNA"/>
</dbReference>
<dbReference type="PRINTS" id="PR01217">
    <property type="entry name" value="PRICHEXTENSN"/>
</dbReference>